<keyword evidence="4" id="KW-0804">Transcription</keyword>
<evidence type="ECO:0000256" key="1">
    <source>
        <dbReference type="ARBA" id="ARBA00007163"/>
    </source>
</evidence>
<evidence type="ECO:0000256" key="6">
    <source>
        <dbReference type="SAM" id="Coils"/>
    </source>
</evidence>
<evidence type="ECO:0008006" key="10">
    <source>
        <dbReference type="Google" id="ProtNLM"/>
    </source>
</evidence>
<dbReference type="GO" id="GO:0003677">
    <property type="term" value="F:DNA binding"/>
    <property type="evidence" value="ECO:0007669"/>
    <property type="project" value="UniProtKB-KW"/>
</dbReference>
<comment type="similarity">
    <text evidence="1">Belongs to the bZIP family.</text>
</comment>
<organism evidence="8 9">
    <name type="scientific">Populus tomentosa</name>
    <name type="common">Chinese white poplar</name>
    <dbReference type="NCBI Taxonomy" id="118781"/>
    <lineage>
        <taxon>Eukaryota</taxon>
        <taxon>Viridiplantae</taxon>
        <taxon>Streptophyta</taxon>
        <taxon>Embryophyta</taxon>
        <taxon>Tracheophyta</taxon>
        <taxon>Spermatophyta</taxon>
        <taxon>Magnoliopsida</taxon>
        <taxon>eudicotyledons</taxon>
        <taxon>Gunneridae</taxon>
        <taxon>Pentapetalae</taxon>
        <taxon>rosids</taxon>
        <taxon>fabids</taxon>
        <taxon>Malpighiales</taxon>
        <taxon>Salicaceae</taxon>
        <taxon>Saliceae</taxon>
        <taxon>Populus</taxon>
    </lineage>
</organism>
<dbReference type="AlphaFoldDB" id="A0A8X8DHV1"/>
<name>A0A8X8DHV1_POPTO</name>
<feature type="compositionally biased region" description="Basic and acidic residues" evidence="7">
    <location>
        <begin position="406"/>
        <end position="415"/>
    </location>
</feature>
<comment type="caution">
    <text evidence="8">The sequence shown here is derived from an EMBL/GenBank/DDBJ whole genome shotgun (WGS) entry which is preliminary data.</text>
</comment>
<dbReference type="Proteomes" id="UP000886885">
    <property type="component" value="Chromosome 1A"/>
</dbReference>
<keyword evidence="6" id="KW-0175">Coiled coil</keyword>
<keyword evidence="5" id="KW-0539">Nucleus</keyword>
<feature type="compositionally biased region" description="Polar residues" evidence="7">
    <location>
        <begin position="416"/>
        <end position="427"/>
    </location>
</feature>
<evidence type="ECO:0000256" key="5">
    <source>
        <dbReference type="ARBA" id="ARBA00023242"/>
    </source>
</evidence>
<dbReference type="PANTHER" id="PTHR46408:SF5">
    <property type="entry name" value="BASIC LEUCINE ZIPPER 10"/>
    <property type="match status" value="1"/>
</dbReference>
<keyword evidence="3" id="KW-0238">DNA-binding</keyword>
<protein>
    <recommendedName>
        <fullName evidence="10">BZIP domain-containing protein</fullName>
    </recommendedName>
</protein>
<accession>A0A8X8DHV1</accession>
<evidence type="ECO:0000256" key="7">
    <source>
        <dbReference type="SAM" id="MobiDB-lite"/>
    </source>
</evidence>
<dbReference type="EMBL" id="JAAWWB010000001">
    <property type="protein sequence ID" value="KAG6792240.1"/>
    <property type="molecule type" value="Genomic_DNA"/>
</dbReference>
<dbReference type="PANTHER" id="PTHR46408">
    <property type="entry name" value="BASIC LEUCINE ZIPPER 63"/>
    <property type="match status" value="1"/>
</dbReference>
<proteinExistence type="inferred from homology"/>
<evidence type="ECO:0000313" key="8">
    <source>
        <dbReference type="EMBL" id="KAG6792240.1"/>
    </source>
</evidence>
<sequence>MNGAGDELSAIFDACTWPVSAVNQSETMWTTGKLIQDSTPASSTSSLHDVMQIKTFHQNPQPVMLNRNGSDQLALEKLSQELSASNLNSTPSLLPPLTTLSLNEIVEISHQRFDQNPLVSGMARSESELALEKLLEEMSTGATSVVPQMSASSIVDNENIIEIENPQASAPYNYSVLKAKLNMACAAAAIRFGEPSTHPKDQAQVEQNLEPSPESEIDTTQRKRKVETRQTICDDASKEDSETIEQIDPEESKRARRLVVNRNSARSHRRRRSQITELQAEIDEIMDEHASMASDFAEVKKKHVDAIVENEKLKKEIGVLTERVIKVEERVDLLMKANPMFILNLRTHGGSGMQSGGSHVNHASSNVAFNMEPRLIQQRQPDLDNAPSTSSLHGVANINFLDEDNTRKPQFDDYRTSTGNRGSQNLGGNDMAFMQGHHFFG</sequence>
<feature type="region of interest" description="Disordered" evidence="7">
    <location>
        <begin position="406"/>
        <end position="430"/>
    </location>
</feature>
<evidence type="ECO:0000256" key="3">
    <source>
        <dbReference type="ARBA" id="ARBA00023125"/>
    </source>
</evidence>
<reference evidence="8" key="1">
    <citation type="journal article" date="2020" name="bioRxiv">
        <title>Hybrid origin of Populus tomentosa Carr. identified through genome sequencing and phylogenomic analysis.</title>
        <authorList>
            <person name="An X."/>
            <person name="Gao K."/>
            <person name="Chen Z."/>
            <person name="Li J."/>
            <person name="Yang X."/>
            <person name="Yang X."/>
            <person name="Zhou J."/>
            <person name="Guo T."/>
            <person name="Zhao T."/>
            <person name="Huang S."/>
            <person name="Miao D."/>
            <person name="Khan W.U."/>
            <person name="Rao P."/>
            <person name="Ye M."/>
            <person name="Lei B."/>
            <person name="Liao W."/>
            <person name="Wang J."/>
            <person name="Ji L."/>
            <person name="Li Y."/>
            <person name="Guo B."/>
            <person name="Mustafa N.S."/>
            <person name="Li S."/>
            <person name="Yun Q."/>
            <person name="Keller S.R."/>
            <person name="Mao J."/>
            <person name="Zhang R."/>
            <person name="Strauss S.H."/>
        </authorList>
    </citation>
    <scope>NUCLEOTIDE SEQUENCE</scope>
    <source>
        <strain evidence="8">GM15</strain>
        <tissue evidence="8">Leaf</tissue>
    </source>
</reference>
<evidence type="ECO:0000313" key="9">
    <source>
        <dbReference type="Proteomes" id="UP000886885"/>
    </source>
</evidence>
<keyword evidence="9" id="KW-1185">Reference proteome</keyword>
<feature type="region of interest" description="Disordered" evidence="7">
    <location>
        <begin position="195"/>
        <end position="251"/>
    </location>
</feature>
<gene>
    <name evidence="8" type="ORF">POTOM_001384</name>
</gene>
<dbReference type="OrthoDB" id="850406at2759"/>
<keyword evidence="2" id="KW-0805">Transcription regulation</keyword>
<evidence type="ECO:0000256" key="4">
    <source>
        <dbReference type="ARBA" id="ARBA00023163"/>
    </source>
</evidence>
<feature type="coiled-coil region" evidence="6">
    <location>
        <begin position="268"/>
        <end position="330"/>
    </location>
</feature>
<evidence type="ECO:0000256" key="2">
    <source>
        <dbReference type="ARBA" id="ARBA00023015"/>
    </source>
</evidence>